<dbReference type="PANTHER" id="PTHR33726:SF3">
    <property type="entry name" value="TRANSMEMBRANE PROTEIN"/>
    <property type="match status" value="1"/>
</dbReference>
<reference evidence="2 3" key="1">
    <citation type="submission" date="2021-09" db="EMBL/GenBank/DDBJ databases">
        <title>Genomic insights and catalytic innovation underlie evolution of tropane alkaloids biosynthesis.</title>
        <authorList>
            <person name="Wang Y.-J."/>
            <person name="Tian T."/>
            <person name="Huang J.-P."/>
            <person name="Huang S.-X."/>
        </authorList>
    </citation>
    <scope>NUCLEOTIDE SEQUENCE [LARGE SCALE GENOMIC DNA]</scope>
    <source>
        <strain evidence="2">KIB-2018</strain>
        <tissue evidence="2">Leaf</tissue>
    </source>
</reference>
<keyword evidence="3" id="KW-1185">Reference proteome</keyword>
<accession>A0AAV8U416</accession>
<dbReference type="PANTHER" id="PTHR33726">
    <property type="entry name" value="TRANSMEMBRANE PROTEIN"/>
    <property type="match status" value="1"/>
</dbReference>
<feature type="transmembrane region" description="Helical" evidence="1">
    <location>
        <begin position="61"/>
        <end position="83"/>
    </location>
</feature>
<dbReference type="EMBL" id="JAIWQS010000001">
    <property type="protein sequence ID" value="KAJ8774042.1"/>
    <property type="molecule type" value="Genomic_DNA"/>
</dbReference>
<organism evidence="2 3">
    <name type="scientific">Erythroxylum novogranatense</name>
    <dbReference type="NCBI Taxonomy" id="1862640"/>
    <lineage>
        <taxon>Eukaryota</taxon>
        <taxon>Viridiplantae</taxon>
        <taxon>Streptophyta</taxon>
        <taxon>Embryophyta</taxon>
        <taxon>Tracheophyta</taxon>
        <taxon>Spermatophyta</taxon>
        <taxon>Magnoliopsida</taxon>
        <taxon>eudicotyledons</taxon>
        <taxon>Gunneridae</taxon>
        <taxon>Pentapetalae</taxon>
        <taxon>rosids</taxon>
        <taxon>fabids</taxon>
        <taxon>Malpighiales</taxon>
        <taxon>Erythroxylaceae</taxon>
        <taxon>Erythroxylum</taxon>
    </lineage>
</organism>
<gene>
    <name evidence="2" type="ORF">K2173_009473</name>
</gene>
<keyword evidence="1" id="KW-1133">Transmembrane helix</keyword>
<protein>
    <submittedName>
        <fullName evidence="2">Uncharacterized protein</fullName>
    </submittedName>
</protein>
<sequence length="89" mass="10456">MEDESGKSGVKSKSGSGGKRRRLWMFGKLKLKGAWRWRWSFWKSAFKWKRHTFQLSLIDDLMFKIVSVFEAIVLVANLCFFYLCCGCHV</sequence>
<keyword evidence="1" id="KW-0812">Transmembrane</keyword>
<dbReference type="AlphaFoldDB" id="A0AAV8U416"/>
<name>A0AAV8U416_9ROSI</name>
<proteinExistence type="predicted"/>
<evidence type="ECO:0000256" key="1">
    <source>
        <dbReference type="SAM" id="Phobius"/>
    </source>
</evidence>
<comment type="caution">
    <text evidence="2">The sequence shown here is derived from an EMBL/GenBank/DDBJ whole genome shotgun (WGS) entry which is preliminary data.</text>
</comment>
<keyword evidence="1" id="KW-0472">Membrane</keyword>
<dbReference type="Proteomes" id="UP001159364">
    <property type="component" value="Linkage Group LG01"/>
</dbReference>
<evidence type="ECO:0000313" key="2">
    <source>
        <dbReference type="EMBL" id="KAJ8774042.1"/>
    </source>
</evidence>
<evidence type="ECO:0000313" key="3">
    <source>
        <dbReference type="Proteomes" id="UP001159364"/>
    </source>
</evidence>